<evidence type="ECO:0000313" key="3">
    <source>
        <dbReference type="EMBL" id="KIF80628.1"/>
    </source>
</evidence>
<evidence type="ECO:0000313" key="5">
    <source>
        <dbReference type="EMBL" id="KIF82050.1"/>
    </source>
</evidence>
<gene>
    <name evidence="6" type="ORF">TSA66_00425</name>
    <name evidence="3" type="ORF">TSA66_07115</name>
    <name evidence="4" type="ORF">TSA66_14230</name>
    <name evidence="5" type="ORF">TSA66_16595</name>
</gene>
<keyword evidence="7" id="KW-1185">Reference proteome</keyword>
<dbReference type="GO" id="GO:0004803">
    <property type="term" value="F:transposase activity"/>
    <property type="evidence" value="ECO:0007669"/>
    <property type="project" value="InterPro"/>
</dbReference>
<feature type="domain" description="Transposase IS110-like N-terminal" evidence="1">
    <location>
        <begin position="16"/>
        <end position="171"/>
    </location>
</feature>
<dbReference type="OrthoDB" id="6637920at2"/>
<organism evidence="3 7">
    <name type="scientific">Noviherbaspirillum autotrophicum</name>
    <dbReference type="NCBI Taxonomy" id="709839"/>
    <lineage>
        <taxon>Bacteria</taxon>
        <taxon>Pseudomonadati</taxon>
        <taxon>Pseudomonadota</taxon>
        <taxon>Betaproteobacteria</taxon>
        <taxon>Burkholderiales</taxon>
        <taxon>Oxalobacteraceae</taxon>
        <taxon>Noviherbaspirillum</taxon>
    </lineage>
</organism>
<dbReference type="EMBL" id="JWJG01000028">
    <property type="protein sequence ID" value="KIF81683.1"/>
    <property type="molecule type" value="Genomic_DNA"/>
</dbReference>
<evidence type="ECO:0000313" key="6">
    <source>
        <dbReference type="EMBL" id="KIF84156.1"/>
    </source>
</evidence>
<accession>A0A0C1Y0Q2</accession>
<dbReference type="EMBL" id="JWJG01000004">
    <property type="protein sequence ID" value="KIF84156.1"/>
    <property type="molecule type" value="Genomic_DNA"/>
</dbReference>
<evidence type="ECO:0000259" key="2">
    <source>
        <dbReference type="Pfam" id="PF02371"/>
    </source>
</evidence>
<dbReference type="PANTHER" id="PTHR33055:SF3">
    <property type="entry name" value="PUTATIVE TRANSPOSASE FOR IS117-RELATED"/>
    <property type="match status" value="1"/>
</dbReference>
<name>A0A0C1Y0Q2_9BURK</name>
<evidence type="ECO:0000313" key="4">
    <source>
        <dbReference type="EMBL" id="KIF81683.1"/>
    </source>
</evidence>
<dbReference type="AlphaFoldDB" id="A0A0C1Y0Q2"/>
<dbReference type="GO" id="GO:0003677">
    <property type="term" value="F:DNA binding"/>
    <property type="evidence" value="ECO:0007669"/>
    <property type="project" value="InterPro"/>
</dbReference>
<dbReference type="EMBL" id="JWJG01000028">
    <property type="protein sequence ID" value="KIF82050.1"/>
    <property type="molecule type" value="Genomic_DNA"/>
</dbReference>
<sequence length="421" mass="48332">MKHSSSPNNPAFSAYVGIDWADRKHDFCLQAADSTRRESGIFEHSPQAIAHWANTLHQRFRGRIAVCVELARGPLVSALQRHDFLVLFPVHPSTLATYRQAFVPSRAKDDPGDAELALEILLRHPERLHPIALQSTDMRALAALVEARRGLAEQTLRITNQLVSTLKQYYPQVLDWFEDRNTRLFCDFLTRWPTLLHVKRARRVTLEEFFHQHSVRRGYLIDRRIEGIKVATSLTNDPAIVGPARLMMHTLVAQLRVLLDSLQQYDSEIDATARRLPDYDLFANLPGAGHIQAPRLMVAFGEDRGRYNSAAQLQQYAGIAPVIERSGNKCWVHWRIACPTFLRQSFVEWAGSTIPRSYWAGAYYQQQRQKGKPHAMAVRALAIKWIRILYRCWKNRTPYDETRYLKALQQHGSRLVNSAPL</sequence>
<dbReference type="InterPro" id="IPR047650">
    <property type="entry name" value="Transpos_IS110"/>
</dbReference>
<feature type="domain" description="Transposase IS116/IS110/IS902 C-terminal" evidence="2">
    <location>
        <begin position="280"/>
        <end position="365"/>
    </location>
</feature>
<evidence type="ECO:0000259" key="1">
    <source>
        <dbReference type="Pfam" id="PF01548"/>
    </source>
</evidence>
<dbReference type="Pfam" id="PF02371">
    <property type="entry name" value="Transposase_20"/>
    <property type="match status" value="1"/>
</dbReference>
<dbReference type="GO" id="GO:0006313">
    <property type="term" value="P:DNA transposition"/>
    <property type="evidence" value="ECO:0007669"/>
    <property type="project" value="InterPro"/>
</dbReference>
<dbReference type="Proteomes" id="UP000031572">
    <property type="component" value="Unassembled WGS sequence"/>
</dbReference>
<evidence type="ECO:0000313" key="7">
    <source>
        <dbReference type="Proteomes" id="UP000031572"/>
    </source>
</evidence>
<comment type="caution">
    <text evidence="3">The sequence shown here is derived from an EMBL/GenBank/DDBJ whole genome shotgun (WGS) entry which is preliminary data.</text>
</comment>
<dbReference type="RefSeq" id="WP_040038531.1">
    <property type="nucleotide sequence ID" value="NZ_JWJG01000004.1"/>
</dbReference>
<dbReference type="PANTHER" id="PTHR33055">
    <property type="entry name" value="TRANSPOSASE FOR INSERTION SEQUENCE ELEMENT IS1111A"/>
    <property type="match status" value="1"/>
</dbReference>
<dbReference type="InterPro" id="IPR003346">
    <property type="entry name" value="Transposase_20"/>
</dbReference>
<protein>
    <submittedName>
        <fullName evidence="3">Transposase</fullName>
    </submittedName>
</protein>
<dbReference type="EMBL" id="JWJG01000028">
    <property type="protein sequence ID" value="KIF80628.1"/>
    <property type="molecule type" value="Genomic_DNA"/>
</dbReference>
<reference evidence="3 7" key="1">
    <citation type="submission" date="2014-12" db="EMBL/GenBank/DDBJ databases">
        <title>Denitrispirillum autotrophicum gen. nov., sp. nov., Denitrifying, Facultatively Autotrophic Bacteria Isolated from Rice Paddy Soil.</title>
        <authorList>
            <person name="Ishii S."/>
            <person name="Ashida N."/>
            <person name="Ohno H."/>
            <person name="Otsuka S."/>
            <person name="Yokota A."/>
            <person name="Senoo K."/>
        </authorList>
    </citation>
    <scope>NUCLEOTIDE SEQUENCE [LARGE SCALE GENOMIC DNA]</scope>
    <source>
        <strain evidence="3 7">TSA66</strain>
    </source>
</reference>
<dbReference type="NCBIfam" id="NF033542">
    <property type="entry name" value="transpos_IS110"/>
    <property type="match status" value="1"/>
</dbReference>
<dbReference type="Pfam" id="PF01548">
    <property type="entry name" value="DEDD_Tnp_IS110"/>
    <property type="match status" value="1"/>
</dbReference>
<dbReference type="InterPro" id="IPR002525">
    <property type="entry name" value="Transp_IS110-like_N"/>
</dbReference>
<proteinExistence type="predicted"/>